<proteinExistence type="inferred from homology"/>
<dbReference type="InterPro" id="IPR002129">
    <property type="entry name" value="PyrdxlP-dep_de-COase"/>
</dbReference>
<dbReference type="Pfam" id="PF00282">
    <property type="entry name" value="Pyridoxal_deC"/>
    <property type="match status" value="1"/>
</dbReference>
<keyword evidence="6" id="KW-0256">Endoplasmic reticulum</keyword>
<dbReference type="InParanoid" id="A0A212QG02"/>
<evidence type="ECO:0000256" key="15">
    <source>
        <dbReference type="RuleBase" id="RU000382"/>
    </source>
</evidence>
<accession>A0A212QG02</accession>
<evidence type="ECO:0000256" key="1">
    <source>
        <dbReference type="ARBA" id="ARBA00001933"/>
    </source>
</evidence>
<keyword evidence="11" id="KW-0472">Membrane</keyword>
<evidence type="ECO:0000256" key="10">
    <source>
        <dbReference type="ARBA" id="ARBA00023098"/>
    </source>
</evidence>
<evidence type="ECO:0000256" key="11">
    <source>
        <dbReference type="ARBA" id="ARBA00023136"/>
    </source>
</evidence>
<comment type="pathway">
    <text evidence="4">Sphingolipid metabolism.</text>
</comment>
<comment type="cofactor">
    <cofactor evidence="1 14 15">
        <name>pyridoxal 5'-phosphate</name>
        <dbReference type="ChEBI" id="CHEBI:597326"/>
    </cofactor>
</comment>
<evidence type="ECO:0000256" key="8">
    <source>
        <dbReference type="ARBA" id="ARBA00022919"/>
    </source>
</evidence>
<evidence type="ECO:0000256" key="6">
    <source>
        <dbReference type="ARBA" id="ARBA00022824"/>
    </source>
</evidence>
<evidence type="ECO:0000256" key="12">
    <source>
        <dbReference type="ARBA" id="ARBA00023239"/>
    </source>
</evidence>
<dbReference type="FunFam" id="3.40.640.10:FF:000020">
    <property type="entry name" value="sphingosine-1-phosphate lyase 1"/>
    <property type="match status" value="1"/>
</dbReference>
<dbReference type="AlphaFoldDB" id="A0A212QG02"/>
<evidence type="ECO:0000256" key="9">
    <source>
        <dbReference type="ARBA" id="ARBA00022989"/>
    </source>
</evidence>
<evidence type="ECO:0000256" key="7">
    <source>
        <dbReference type="ARBA" id="ARBA00022898"/>
    </source>
</evidence>
<evidence type="ECO:0000313" key="17">
    <source>
        <dbReference type="Proteomes" id="UP000197025"/>
    </source>
</evidence>
<name>A0A212QG02_9CHLR</name>
<dbReference type="OrthoDB" id="9803665at2"/>
<gene>
    <name evidence="16" type="ORF">SAMN02746019_00024300</name>
</gene>
<dbReference type="PANTHER" id="PTHR42735">
    <property type="match status" value="1"/>
</dbReference>
<dbReference type="GO" id="GO:0030149">
    <property type="term" value="P:sphingolipid catabolic process"/>
    <property type="evidence" value="ECO:0007669"/>
    <property type="project" value="TreeGrafter"/>
</dbReference>
<keyword evidence="5" id="KW-0812">Transmembrane</keyword>
<evidence type="ECO:0000256" key="5">
    <source>
        <dbReference type="ARBA" id="ARBA00022692"/>
    </source>
</evidence>
<keyword evidence="9" id="KW-1133">Transmembrane helix</keyword>
<dbReference type="RefSeq" id="WP_088570216.1">
    <property type="nucleotide sequence ID" value="NZ_FYEK01000005.1"/>
</dbReference>
<protein>
    <submittedName>
        <fullName evidence="16">Glutamate or tyrosine decarboxylase</fullName>
    </submittedName>
</protein>
<evidence type="ECO:0000256" key="3">
    <source>
        <dbReference type="ARBA" id="ARBA00004760"/>
    </source>
</evidence>
<dbReference type="InterPro" id="IPR050477">
    <property type="entry name" value="GrpII_AminoAcid_Decarb"/>
</dbReference>
<keyword evidence="12 15" id="KW-0456">Lyase</keyword>
<evidence type="ECO:0000256" key="2">
    <source>
        <dbReference type="ARBA" id="ARBA00004389"/>
    </source>
</evidence>
<comment type="subcellular location">
    <subcellularLocation>
        <location evidence="2">Endoplasmic reticulum membrane</location>
        <topology evidence="2">Single-pass membrane protein</topology>
    </subcellularLocation>
</comment>
<dbReference type="Gene3D" id="3.90.1150.10">
    <property type="entry name" value="Aspartate Aminotransferase, domain 1"/>
    <property type="match status" value="1"/>
</dbReference>
<feature type="modified residue" description="N6-(pyridoxal phosphate)lysine" evidence="14">
    <location>
        <position position="304"/>
    </location>
</feature>
<dbReference type="Gene3D" id="3.40.640.10">
    <property type="entry name" value="Type I PLP-dependent aspartate aminotransferase-like (Major domain)"/>
    <property type="match status" value="1"/>
</dbReference>
<dbReference type="GO" id="GO:0004058">
    <property type="term" value="F:aromatic-L-amino-acid decarboxylase activity"/>
    <property type="evidence" value="ECO:0007669"/>
    <property type="project" value="UniProtKB-ARBA"/>
</dbReference>
<keyword evidence="17" id="KW-1185">Reference proteome</keyword>
<dbReference type="GO" id="GO:0008117">
    <property type="term" value="F:sphinganine-1-phosphate aldolase activity"/>
    <property type="evidence" value="ECO:0007669"/>
    <property type="project" value="TreeGrafter"/>
</dbReference>
<dbReference type="InterPro" id="IPR015422">
    <property type="entry name" value="PyrdxlP-dep_Trfase_small"/>
</dbReference>
<evidence type="ECO:0000256" key="13">
    <source>
        <dbReference type="ARBA" id="ARBA00038302"/>
    </source>
</evidence>
<reference evidence="17" key="1">
    <citation type="submission" date="2017-06" db="EMBL/GenBank/DDBJ databases">
        <authorList>
            <person name="Varghese N."/>
            <person name="Submissions S."/>
        </authorList>
    </citation>
    <scope>NUCLEOTIDE SEQUENCE [LARGE SCALE GENOMIC DNA]</scope>
    <source>
        <strain evidence="17">JAD2</strain>
    </source>
</reference>
<dbReference type="GO" id="GO:0030170">
    <property type="term" value="F:pyridoxal phosphate binding"/>
    <property type="evidence" value="ECO:0007669"/>
    <property type="project" value="InterPro"/>
</dbReference>
<evidence type="ECO:0000256" key="4">
    <source>
        <dbReference type="ARBA" id="ARBA00004991"/>
    </source>
</evidence>
<keyword evidence="7 14" id="KW-0663">Pyridoxal phosphate</keyword>
<dbReference type="GO" id="GO:0016020">
    <property type="term" value="C:membrane"/>
    <property type="evidence" value="ECO:0007669"/>
    <property type="project" value="GOC"/>
</dbReference>
<dbReference type="PANTHER" id="PTHR42735:SF6">
    <property type="entry name" value="SPHINGOSINE-1-PHOSPHATE LYASE 1"/>
    <property type="match status" value="1"/>
</dbReference>
<dbReference type="Proteomes" id="UP000197025">
    <property type="component" value="Unassembled WGS sequence"/>
</dbReference>
<keyword evidence="8" id="KW-0746">Sphingolipid metabolism</keyword>
<evidence type="ECO:0000313" key="16">
    <source>
        <dbReference type="EMBL" id="SNB58349.1"/>
    </source>
</evidence>
<keyword evidence="10" id="KW-0443">Lipid metabolism</keyword>
<comment type="similarity">
    <text evidence="13">Belongs to the group II decarboxylase family. Sphingosine-1-phosphate lyase subfamily.</text>
</comment>
<sequence length="501" mass="55611">MPREDGLWGFLRRRLRSWLARLERPVRAVPGVERRLEEEYAEVLRGLEPLLKPYRDLPAFHRLPPEGRSPEWVFQHLEALAAREEPRWRKGYASGAVYHGGGPHVAFLNRVYALFSQTNPLHPDLWPSVARMEAEIVSMTAHMLGADAAGEEIVGTVTSCGTESILLALKAYRDWARETRGIVRPEVVLPVTAHAAFEKAAQLLGLRLIYVPVDAGYRADVAAMARAITRRTIVLVASAPSFPHGIIDPVPEIATLARAHGIGCHVDACLGGFILPWAERLGYPVPPFDFRLPGVTSISVDPHKYGYAPKGVSVILYRGRALRRYQYFAATDWPGGLYATPTLLGSRPGGLIAAAWAAMVALGEQGYLEATRAILETAARIREGIRQIAGLEVMGDPLWVIAFTSKEFDIYRVLERMGQRGWSLNALQHPPAVHLAVTLRHTQPGVAERFLEDLRESVAWVRAHPEERGALAPVYGMAATLPFRGVVRDLLHRYLDLLYTP</sequence>
<comment type="pathway">
    <text evidence="3">Lipid metabolism; sphingolipid metabolism.</text>
</comment>
<dbReference type="Gene3D" id="6.10.140.2150">
    <property type="match status" value="1"/>
</dbReference>
<organism evidence="16 17">
    <name type="scientific">Thermoflexus hugenholtzii JAD2</name>
    <dbReference type="NCBI Taxonomy" id="877466"/>
    <lineage>
        <taxon>Bacteria</taxon>
        <taxon>Bacillati</taxon>
        <taxon>Chloroflexota</taxon>
        <taxon>Thermoflexia</taxon>
        <taxon>Thermoflexales</taxon>
        <taxon>Thermoflexaceae</taxon>
        <taxon>Thermoflexus</taxon>
    </lineage>
</organism>
<dbReference type="InterPro" id="IPR015421">
    <property type="entry name" value="PyrdxlP-dep_Trfase_major"/>
</dbReference>
<dbReference type="SUPFAM" id="SSF53383">
    <property type="entry name" value="PLP-dependent transferases"/>
    <property type="match status" value="1"/>
</dbReference>
<dbReference type="GO" id="GO:0019752">
    <property type="term" value="P:carboxylic acid metabolic process"/>
    <property type="evidence" value="ECO:0007669"/>
    <property type="project" value="InterPro"/>
</dbReference>
<evidence type="ECO:0000256" key="14">
    <source>
        <dbReference type="PIRSR" id="PIRSR602129-50"/>
    </source>
</evidence>
<dbReference type="InterPro" id="IPR015424">
    <property type="entry name" value="PyrdxlP-dep_Trfase"/>
</dbReference>
<dbReference type="EMBL" id="FYEK01000005">
    <property type="protein sequence ID" value="SNB58349.1"/>
    <property type="molecule type" value="Genomic_DNA"/>
</dbReference>